<keyword evidence="1" id="KW-0472">Membrane</keyword>
<evidence type="ECO:0000313" key="3">
    <source>
        <dbReference type="Proteomes" id="UP001596303"/>
    </source>
</evidence>
<feature type="transmembrane region" description="Helical" evidence="1">
    <location>
        <begin position="53"/>
        <end position="76"/>
    </location>
</feature>
<organism evidence="2 3">
    <name type="scientific">Ponticaulis profundi</name>
    <dbReference type="NCBI Taxonomy" id="2665222"/>
    <lineage>
        <taxon>Bacteria</taxon>
        <taxon>Pseudomonadati</taxon>
        <taxon>Pseudomonadota</taxon>
        <taxon>Alphaproteobacteria</taxon>
        <taxon>Hyphomonadales</taxon>
        <taxon>Hyphomonadaceae</taxon>
        <taxon>Ponticaulis</taxon>
    </lineage>
</organism>
<feature type="transmembrane region" description="Helical" evidence="1">
    <location>
        <begin position="6"/>
        <end position="26"/>
    </location>
</feature>
<dbReference type="RefSeq" id="WP_377381629.1">
    <property type="nucleotide sequence ID" value="NZ_JBHSSW010000066.1"/>
</dbReference>
<evidence type="ECO:0000313" key="2">
    <source>
        <dbReference type="EMBL" id="MFC6199947.1"/>
    </source>
</evidence>
<evidence type="ECO:0000256" key="1">
    <source>
        <dbReference type="SAM" id="Phobius"/>
    </source>
</evidence>
<keyword evidence="3" id="KW-1185">Reference proteome</keyword>
<accession>A0ABW1SDZ2</accession>
<dbReference type="Pfam" id="PF07330">
    <property type="entry name" value="DUF1467"/>
    <property type="match status" value="1"/>
</dbReference>
<sequence>MNWFSAIVVFVIAWWLVFLATLPIGVNSQLEDGERNLGTDPGAPVHHMLPKKALWATIGATVITLIAFLIGVSGIIQPPEAPWG</sequence>
<comment type="caution">
    <text evidence="2">The sequence shown here is derived from an EMBL/GenBank/DDBJ whole genome shotgun (WGS) entry which is preliminary data.</text>
</comment>
<proteinExistence type="predicted"/>
<dbReference type="Proteomes" id="UP001596303">
    <property type="component" value="Unassembled WGS sequence"/>
</dbReference>
<protein>
    <submittedName>
        <fullName evidence="2">DUF1467 family protein</fullName>
    </submittedName>
</protein>
<reference evidence="3" key="1">
    <citation type="journal article" date="2019" name="Int. J. Syst. Evol. Microbiol.">
        <title>The Global Catalogue of Microorganisms (GCM) 10K type strain sequencing project: providing services to taxonomists for standard genome sequencing and annotation.</title>
        <authorList>
            <consortium name="The Broad Institute Genomics Platform"/>
            <consortium name="The Broad Institute Genome Sequencing Center for Infectious Disease"/>
            <person name="Wu L."/>
            <person name="Ma J."/>
        </authorList>
    </citation>
    <scope>NUCLEOTIDE SEQUENCE [LARGE SCALE GENOMIC DNA]</scope>
    <source>
        <strain evidence="3">CGMCC-1.15741</strain>
    </source>
</reference>
<dbReference type="InterPro" id="IPR009935">
    <property type="entry name" value="DUF1467"/>
</dbReference>
<keyword evidence="1" id="KW-0812">Transmembrane</keyword>
<name>A0ABW1SDZ2_9PROT</name>
<gene>
    <name evidence="2" type="ORF">ACFQDM_17880</name>
</gene>
<keyword evidence="1" id="KW-1133">Transmembrane helix</keyword>
<dbReference type="EMBL" id="JBHSSW010000066">
    <property type="protein sequence ID" value="MFC6199947.1"/>
    <property type="molecule type" value="Genomic_DNA"/>
</dbReference>